<evidence type="ECO:0000256" key="1">
    <source>
        <dbReference type="SAM" id="Phobius"/>
    </source>
</evidence>
<organism evidence="2 3">
    <name type="scientific">Corynebacterium matruchotii</name>
    <dbReference type="NCBI Taxonomy" id="43768"/>
    <lineage>
        <taxon>Bacteria</taxon>
        <taxon>Bacillati</taxon>
        <taxon>Actinomycetota</taxon>
        <taxon>Actinomycetes</taxon>
        <taxon>Mycobacteriales</taxon>
        <taxon>Corynebacteriaceae</taxon>
        <taxon>Corynebacterium</taxon>
    </lineage>
</organism>
<proteinExistence type="predicted"/>
<dbReference type="Proteomes" id="UP000249886">
    <property type="component" value="Unassembled WGS sequence"/>
</dbReference>
<dbReference type="PIRSF" id="PIRSF026166">
    <property type="entry name" value="UCP026166"/>
    <property type="match status" value="1"/>
</dbReference>
<feature type="transmembrane region" description="Helical" evidence="1">
    <location>
        <begin position="16"/>
        <end position="36"/>
    </location>
</feature>
<feature type="transmembrane region" description="Helical" evidence="1">
    <location>
        <begin position="215"/>
        <end position="236"/>
    </location>
</feature>
<feature type="transmembrane region" description="Helical" evidence="1">
    <location>
        <begin position="42"/>
        <end position="62"/>
    </location>
</feature>
<name>A0A6H9XSD8_9CORY</name>
<feature type="transmembrane region" description="Helical" evidence="1">
    <location>
        <begin position="74"/>
        <end position="94"/>
    </location>
</feature>
<reference evidence="2 3" key="1">
    <citation type="submission" date="2018-06" db="EMBL/GenBank/DDBJ databases">
        <authorList>
            <consortium name="Pathogen Informatics"/>
            <person name="Doyle S."/>
        </authorList>
    </citation>
    <scope>NUCLEOTIDE SEQUENCE [LARGE SCALE GENOMIC DNA]</scope>
    <source>
        <strain evidence="2 3">NCTC10254</strain>
    </source>
</reference>
<feature type="transmembrane region" description="Helical" evidence="1">
    <location>
        <begin position="176"/>
        <end position="194"/>
    </location>
</feature>
<feature type="transmembrane region" description="Helical" evidence="1">
    <location>
        <begin position="134"/>
        <end position="156"/>
    </location>
</feature>
<keyword evidence="1" id="KW-0812">Transmembrane</keyword>
<comment type="caution">
    <text evidence="2">The sequence shown here is derived from an EMBL/GenBank/DDBJ whole genome shotgun (WGS) entry which is preliminary data.</text>
</comment>
<evidence type="ECO:0000313" key="3">
    <source>
        <dbReference type="Proteomes" id="UP000249886"/>
    </source>
</evidence>
<evidence type="ECO:0000313" key="2">
    <source>
        <dbReference type="EMBL" id="SPW24485.1"/>
    </source>
</evidence>
<gene>
    <name evidence="2" type="ORF">NCTC10254_00866</name>
</gene>
<protein>
    <submittedName>
        <fullName evidence="2">Predicted Na+-dependent transporter</fullName>
    </submittedName>
</protein>
<keyword evidence="1" id="KW-0472">Membrane</keyword>
<accession>A0A6H9XSD8</accession>
<keyword evidence="1" id="KW-1133">Transmembrane helix</keyword>
<dbReference type="EMBL" id="UARK01000001">
    <property type="protein sequence ID" value="SPW24485.1"/>
    <property type="molecule type" value="Genomic_DNA"/>
</dbReference>
<dbReference type="InterPro" id="IPR038770">
    <property type="entry name" value="Na+/solute_symporter_sf"/>
</dbReference>
<feature type="transmembrane region" description="Helical" evidence="1">
    <location>
        <begin position="106"/>
        <end position="127"/>
    </location>
</feature>
<feature type="transmembrane region" description="Helical" evidence="1">
    <location>
        <begin position="285"/>
        <end position="311"/>
    </location>
</feature>
<dbReference type="Pfam" id="PF13593">
    <property type="entry name" value="SBF_like"/>
    <property type="match status" value="1"/>
</dbReference>
<dbReference type="PANTHER" id="PTHR18640">
    <property type="entry name" value="SOLUTE CARRIER FAMILY 10 MEMBER 7"/>
    <property type="match status" value="1"/>
</dbReference>
<dbReference type="Gene3D" id="1.20.1530.20">
    <property type="match status" value="1"/>
</dbReference>
<dbReference type="GO" id="GO:0005886">
    <property type="term" value="C:plasma membrane"/>
    <property type="evidence" value="ECO:0007669"/>
    <property type="project" value="TreeGrafter"/>
</dbReference>
<feature type="transmembrane region" description="Helical" evidence="1">
    <location>
        <begin position="242"/>
        <end position="264"/>
    </location>
</feature>
<sequence length="331" mass="35371">MLSKFGSKVSSRFGSLDPLIIFIVLAVIVAIFFPISGRPAEWFSTATVVAVAVLFFLYGARLSTREALDGLTNWRLHATILAFTFVLFPLIGVALRPVGMSYNPELYMGVLYLTLVPSTVQSSVAFTSIARGNVAGAIVSASASNVLGVVVTPALVMLLMSQRSGGGSGVVIDAHVFGDIALQLLLPFILGQFARRWGSVAEFAARKATKLVDRGSIVMVVYSAFSAGVVAGVWSTIGVRDIVILCVFSVVLVAFMLWLSRFAALRLGFDNADMKAIQFCGSKKSLASGLPMAAVIFGSSSIGLLIVPLMIFHQIQLMMCSWLASRYAQLP</sequence>
<dbReference type="AlphaFoldDB" id="A0A6H9XSD8"/>
<dbReference type="PANTHER" id="PTHR18640:SF5">
    <property type="entry name" value="SODIUM_BILE ACID COTRANSPORTER 7"/>
    <property type="match status" value="1"/>
</dbReference>
<dbReference type="InterPro" id="IPR016833">
    <property type="entry name" value="Put_Na-Bile_cotransptr"/>
</dbReference>